<dbReference type="PANTHER" id="PTHR43792">
    <property type="entry name" value="GNAT FAMILY, PUTATIVE (AFU_ORTHOLOGUE AFUA_3G00765)-RELATED-RELATED"/>
    <property type="match status" value="1"/>
</dbReference>
<organism evidence="2 3">
    <name type="scientific">Candidatus Pantoea symbiotica</name>
    <dbReference type="NCBI Taxonomy" id="1884370"/>
    <lineage>
        <taxon>Bacteria</taxon>
        <taxon>Pseudomonadati</taxon>
        <taxon>Pseudomonadota</taxon>
        <taxon>Gammaproteobacteria</taxon>
        <taxon>Enterobacterales</taxon>
        <taxon>Erwiniaceae</taxon>
        <taxon>Pantoea</taxon>
    </lineage>
</organism>
<keyword evidence="3" id="KW-1185">Reference proteome</keyword>
<evidence type="ECO:0000313" key="2">
    <source>
        <dbReference type="EMBL" id="SFK85536.1"/>
    </source>
</evidence>
<dbReference type="Gene3D" id="3.40.630.30">
    <property type="match status" value="1"/>
</dbReference>
<evidence type="ECO:0000259" key="1">
    <source>
        <dbReference type="PROSITE" id="PS51186"/>
    </source>
</evidence>
<dbReference type="Proteomes" id="UP000198841">
    <property type="component" value="Unassembled WGS sequence"/>
</dbReference>
<proteinExistence type="predicted"/>
<dbReference type="EMBL" id="FOSD01000011">
    <property type="protein sequence ID" value="SFK85536.1"/>
    <property type="molecule type" value="Genomic_DNA"/>
</dbReference>
<dbReference type="InterPro" id="IPR016181">
    <property type="entry name" value="Acyl_CoA_acyltransferase"/>
</dbReference>
<accession>A0A1I4D020</accession>
<dbReference type="InterPro" id="IPR051531">
    <property type="entry name" value="N-acetyltransferase"/>
</dbReference>
<dbReference type="Pfam" id="PF13302">
    <property type="entry name" value="Acetyltransf_3"/>
    <property type="match status" value="1"/>
</dbReference>
<reference evidence="2 3" key="1">
    <citation type="submission" date="2016-10" db="EMBL/GenBank/DDBJ databases">
        <authorList>
            <person name="Varghese N."/>
            <person name="Submissions S."/>
        </authorList>
    </citation>
    <scope>NUCLEOTIDE SEQUENCE [LARGE SCALE GENOMIC DNA]</scope>
    <source>
        <strain evidence="2 3">YR512</strain>
    </source>
</reference>
<protein>
    <submittedName>
        <fullName evidence="2">Protein N-acetyltransferase, RimJ/RimL family</fullName>
    </submittedName>
</protein>
<dbReference type="InterPro" id="IPR000182">
    <property type="entry name" value="GNAT_dom"/>
</dbReference>
<dbReference type="RefSeq" id="WP_008109206.1">
    <property type="nucleotide sequence ID" value="NZ_FOSD01000011.1"/>
</dbReference>
<sequence>MQLTSSRLFLRPVAPTDVQRLFAIYGDPDTNMFNPAGPFPDVAFAEEVLTRWLAHWQSFPFGNWAICLREQPDQVLGFGGLTVREFAGKPVNNLGYRLAEEAWGKGYATEFARTVIAYGFDECQLPVIDAAVRPDHFASQRVLEKAGLRCYDQFHDVPGAPASLLYELRAQTWRDQGTPK</sequence>
<gene>
    <name evidence="2" type="ORF">SAMN05518863_11117</name>
</gene>
<dbReference type="PROSITE" id="PS51186">
    <property type="entry name" value="GNAT"/>
    <property type="match status" value="1"/>
</dbReference>
<feature type="domain" description="N-acetyltransferase" evidence="1">
    <location>
        <begin position="8"/>
        <end position="171"/>
    </location>
</feature>
<evidence type="ECO:0000313" key="3">
    <source>
        <dbReference type="Proteomes" id="UP000198841"/>
    </source>
</evidence>
<dbReference type="SUPFAM" id="SSF55729">
    <property type="entry name" value="Acyl-CoA N-acyltransferases (Nat)"/>
    <property type="match status" value="1"/>
</dbReference>
<comment type="caution">
    <text evidence="2">The sequence shown here is derived from an EMBL/GenBank/DDBJ whole genome shotgun (WGS) entry which is preliminary data.</text>
</comment>
<name>A0A1I4D020_9GAMM</name>
<dbReference type="PANTHER" id="PTHR43792:SF1">
    <property type="entry name" value="N-ACETYLTRANSFERASE DOMAIN-CONTAINING PROTEIN"/>
    <property type="match status" value="1"/>
</dbReference>